<evidence type="ECO:0000256" key="4">
    <source>
        <dbReference type="ARBA" id="ARBA00023284"/>
    </source>
</evidence>
<dbReference type="GO" id="GO:0030313">
    <property type="term" value="C:cell envelope"/>
    <property type="evidence" value="ECO:0007669"/>
    <property type="project" value="UniProtKB-SubCell"/>
</dbReference>
<comment type="subcellular location">
    <subcellularLocation>
        <location evidence="1">Cell envelope</location>
    </subcellularLocation>
</comment>
<evidence type="ECO:0000313" key="8">
    <source>
        <dbReference type="EMBL" id="MCO6042452.1"/>
    </source>
</evidence>
<keyword evidence="4" id="KW-0676">Redox-active center</keyword>
<keyword evidence="3" id="KW-1015">Disulfide bond</keyword>
<feature type="repeat" description="TPR" evidence="5">
    <location>
        <begin position="335"/>
        <end position="368"/>
    </location>
</feature>
<dbReference type="InterPro" id="IPR050553">
    <property type="entry name" value="Thioredoxin_ResA/DsbE_sf"/>
</dbReference>
<keyword evidence="9" id="KW-1185">Reference proteome</keyword>
<feature type="signal peptide" evidence="6">
    <location>
        <begin position="1"/>
        <end position="23"/>
    </location>
</feature>
<gene>
    <name evidence="8" type="ORF">NG895_00895</name>
</gene>
<dbReference type="AlphaFoldDB" id="A0A9X2F563"/>
<dbReference type="CDD" id="cd02966">
    <property type="entry name" value="TlpA_like_family"/>
    <property type="match status" value="1"/>
</dbReference>
<comment type="caution">
    <text evidence="8">The sequence shown here is derived from an EMBL/GenBank/DDBJ whole genome shotgun (WGS) entry which is preliminary data.</text>
</comment>
<proteinExistence type="predicted"/>
<evidence type="ECO:0000256" key="2">
    <source>
        <dbReference type="ARBA" id="ARBA00022748"/>
    </source>
</evidence>
<dbReference type="InterPro" id="IPR036249">
    <property type="entry name" value="Thioredoxin-like_sf"/>
</dbReference>
<dbReference type="InterPro" id="IPR019734">
    <property type="entry name" value="TPR_rpt"/>
</dbReference>
<keyword evidence="2" id="KW-0201">Cytochrome c-type biogenesis</keyword>
<dbReference type="GO" id="GO:0017004">
    <property type="term" value="P:cytochrome complex assembly"/>
    <property type="evidence" value="ECO:0007669"/>
    <property type="project" value="UniProtKB-KW"/>
</dbReference>
<dbReference type="GO" id="GO:0016491">
    <property type="term" value="F:oxidoreductase activity"/>
    <property type="evidence" value="ECO:0007669"/>
    <property type="project" value="InterPro"/>
</dbReference>
<dbReference type="SUPFAM" id="SSF52833">
    <property type="entry name" value="Thioredoxin-like"/>
    <property type="match status" value="1"/>
</dbReference>
<feature type="domain" description="Thioredoxin" evidence="7">
    <location>
        <begin position="34"/>
        <end position="207"/>
    </location>
</feature>
<dbReference type="PROSITE" id="PS50005">
    <property type="entry name" value="TPR"/>
    <property type="match status" value="1"/>
</dbReference>
<dbReference type="Gene3D" id="3.40.30.10">
    <property type="entry name" value="Glutaredoxin"/>
    <property type="match status" value="1"/>
</dbReference>
<reference evidence="8" key="1">
    <citation type="submission" date="2022-06" db="EMBL/GenBank/DDBJ databases">
        <title>Aeoliella straminimaris, a novel planctomycete from sediments.</title>
        <authorList>
            <person name="Vitorino I.R."/>
            <person name="Lage O.M."/>
        </authorList>
    </citation>
    <scope>NUCLEOTIDE SEQUENCE</scope>
    <source>
        <strain evidence="8">ICT_H6.2</strain>
    </source>
</reference>
<dbReference type="EMBL" id="JAMXLR010000003">
    <property type="protein sequence ID" value="MCO6042452.1"/>
    <property type="molecule type" value="Genomic_DNA"/>
</dbReference>
<dbReference type="Pfam" id="PF00578">
    <property type="entry name" value="AhpC-TSA"/>
    <property type="match status" value="1"/>
</dbReference>
<dbReference type="PANTHER" id="PTHR42852">
    <property type="entry name" value="THIOL:DISULFIDE INTERCHANGE PROTEIN DSBE"/>
    <property type="match status" value="1"/>
</dbReference>
<dbReference type="RefSeq" id="WP_252850550.1">
    <property type="nucleotide sequence ID" value="NZ_JAMXLR010000003.1"/>
</dbReference>
<evidence type="ECO:0000259" key="7">
    <source>
        <dbReference type="PROSITE" id="PS51352"/>
    </source>
</evidence>
<accession>A0A9X2F563</accession>
<dbReference type="Proteomes" id="UP001155241">
    <property type="component" value="Unassembled WGS sequence"/>
</dbReference>
<evidence type="ECO:0000256" key="5">
    <source>
        <dbReference type="PROSITE-ProRule" id="PRU00339"/>
    </source>
</evidence>
<evidence type="ECO:0000256" key="6">
    <source>
        <dbReference type="SAM" id="SignalP"/>
    </source>
</evidence>
<keyword evidence="6" id="KW-0732">Signal</keyword>
<keyword evidence="5" id="KW-0802">TPR repeat</keyword>
<evidence type="ECO:0000313" key="9">
    <source>
        <dbReference type="Proteomes" id="UP001155241"/>
    </source>
</evidence>
<protein>
    <submittedName>
        <fullName evidence="8">Redoxin domain-containing protein</fullName>
    </submittedName>
</protein>
<evidence type="ECO:0000256" key="1">
    <source>
        <dbReference type="ARBA" id="ARBA00004196"/>
    </source>
</evidence>
<name>A0A9X2F563_9BACT</name>
<sequence length="407" mass="44294">MHRILLFSTLMLVGGLLANPVAAQEAAEASSEDMTIGSMAPPIDIEHWVSTGDGKFEAFNEFEPGKVYVVEFWATWCGPCIASMPHLAELQQHYADRGVTVVSVSDEPLETVEKFLERDVMQSRQSAEAEGEEDAPKTYGELTSVYCLTTDPDSSVKNDYFRAAGQTGIPCAFIVGKDGVVEWIGHPMGMDEPLEQVVTDSWDREAFGKAFRAQQQLDKAFRAAIIAARQGDYDTYDAKVEEIKGLDLPEDMQARLPMLFNQLEHQRLLSMLSNDPEGAIASLEEKSSEMKLAQVAAIGATIAQQSQRGASFKPELVDAVTALIEEKAADEEAAGTVYNALAGLYQARGDLDKAIEMQEKAIDNPPSNLPAASAARFEAMMKAYLKKLQDEKAATQQNDAADAPSAG</sequence>
<dbReference type="GO" id="GO:0016209">
    <property type="term" value="F:antioxidant activity"/>
    <property type="evidence" value="ECO:0007669"/>
    <property type="project" value="InterPro"/>
</dbReference>
<dbReference type="PROSITE" id="PS51352">
    <property type="entry name" value="THIOREDOXIN_2"/>
    <property type="match status" value="1"/>
</dbReference>
<organism evidence="8 9">
    <name type="scientific">Aeoliella straminimaris</name>
    <dbReference type="NCBI Taxonomy" id="2954799"/>
    <lineage>
        <taxon>Bacteria</taxon>
        <taxon>Pseudomonadati</taxon>
        <taxon>Planctomycetota</taxon>
        <taxon>Planctomycetia</taxon>
        <taxon>Pirellulales</taxon>
        <taxon>Lacipirellulaceae</taxon>
        <taxon>Aeoliella</taxon>
    </lineage>
</organism>
<feature type="chain" id="PRO_5040939202" evidence="6">
    <location>
        <begin position="24"/>
        <end position="407"/>
    </location>
</feature>
<evidence type="ECO:0000256" key="3">
    <source>
        <dbReference type="ARBA" id="ARBA00023157"/>
    </source>
</evidence>
<dbReference type="InterPro" id="IPR000866">
    <property type="entry name" value="AhpC/TSA"/>
</dbReference>
<dbReference type="InterPro" id="IPR013766">
    <property type="entry name" value="Thioredoxin_domain"/>
</dbReference>
<dbReference type="PANTHER" id="PTHR42852:SF6">
    <property type="entry name" value="THIOL:DISULFIDE INTERCHANGE PROTEIN DSBE"/>
    <property type="match status" value="1"/>
</dbReference>